<proteinExistence type="predicted"/>
<accession>A0A9W9TC30</accession>
<feature type="region of interest" description="Disordered" evidence="1">
    <location>
        <begin position="708"/>
        <end position="745"/>
    </location>
</feature>
<evidence type="ECO:0000313" key="2">
    <source>
        <dbReference type="EMBL" id="KAJ5217247.1"/>
    </source>
</evidence>
<feature type="region of interest" description="Disordered" evidence="1">
    <location>
        <begin position="574"/>
        <end position="678"/>
    </location>
</feature>
<keyword evidence="3" id="KW-1185">Reference proteome</keyword>
<comment type="caution">
    <text evidence="2">The sequence shown here is derived from an EMBL/GenBank/DDBJ whole genome shotgun (WGS) entry which is preliminary data.</text>
</comment>
<feature type="region of interest" description="Disordered" evidence="1">
    <location>
        <begin position="19"/>
        <end position="59"/>
    </location>
</feature>
<feature type="compositionally biased region" description="Basic and acidic residues" evidence="1">
    <location>
        <begin position="494"/>
        <end position="505"/>
    </location>
</feature>
<protein>
    <submittedName>
        <fullName evidence="2">Uncharacterized protein</fullName>
    </submittedName>
</protein>
<dbReference type="GeneID" id="83206854"/>
<feature type="region of interest" description="Disordered" evidence="1">
    <location>
        <begin position="189"/>
        <end position="248"/>
    </location>
</feature>
<feature type="compositionally biased region" description="Polar residues" evidence="1">
    <location>
        <begin position="99"/>
        <end position="121"/>
    </location>
</feature>
<reference evidence="2" key="1">
    <citation type="submission" date="2022-11" db="EMBL/GenBank/DDBJ databases">
        <authorList>
            <person name="Petersen C."/>
        </authorList>
    </citation>
    <scope>NUCLEOTIDE SEQUENCE</scope>
    <source>
        <strain evidence="2">IBT 19713</strain>
    </source>
</reference>
<feature type="region of interest" description="Disordered" evidence="1">
    <location>
        <begin position="85"/>
        <end position="121"/>
    </location>
</feature>
<dbReference type="OrthoDB" id="5288142at2759"/>
<sequence length="881" mass="97517">MRLEAQKMAYNAVAQVDHEVASDSDSDDLTPAAHRAFQSLRDHGHLGGAPHLEPAPEEPRGLAQLSSIISSMTAPGYEIVEADDYAADPSPDDPHQVPPLNTTVARHSSPGTPLRSASSNVSIPLSHPTPDLQSLQGAYIGNVERLELSAERLSSSTADIGSEIRKMDQEQKRQSCSSASNSVVMRNGAFSPITLPSPHGSTRSTRQRSVSGASRLAQVTEPAHDEDGQLDGPHSSPSNFPVTSPRLPSYANPVERYYGQHDAQVFPEEIERPPTAASGDTYHQARTLFTDFDGVHYAPSDRMSSGRQVSINRPPLARNQESHKEPQAGENMVYYPAPIPRILNLPPKLSRKPPVADREKRRTQILNDIAAEDRKAASGRAESGQDVVGDASKEKRKSALPPQLRASVFFEPPSQTIELDRKGESAVATLDDILDASANAPVSAFTDHPYAGHVGSYIYAQEKTLTKQKQKSRPLRREHSSESSDDSSVSSQDEWTHARGEHDTENSGSEAEGDEYAPGGDAGLDYVGPPNTLLAELEMRKQELKMRRRTALPTVGHVGQNGGPTTLLEMDTIAQKQSEKRRRRPVTLAWDGRDAPEDDDVPLALLYPEKSATEEEGDNPQGLIGRQQFEDNEPLSTRRARLRGEPIPQKRPVTMYSTRPPPLPQSKGVEEDEDEVETLAERLKRMKGQDPTESDFSHDLLAEFDTRFKEPSPEPAPVAPQEETLAQRRSRLQKEGAQPNAAKNPRMRNSMATLPQMRQSMHLPRKPSQDLLRPQTMQTMQTMQTTQYGNQLNHRMSMQRLPTHMGYQMQQQYPMAQQMQYGYGMGYSPAKVNPGMYGYNSTMLAMHNMGYPSPSACAPPTIRQPDPAQRDVIDRWRQSIR</sequence>
<organism evidence="2 3">
    <name type="scientific">Penicillium chermesinum</name>
    <dbReference type="NCBI Taxonomy" id="63820"/>
    <lineage>
        <taxon>Eukaryota</taxon>
        <taxon>Fungi</taxon>
        <taxon>Dikarya</taxon>
        <taxon>Ascomycota</taxon>
        <taxon>Pezizomycotina</taxon>
        <taxon>Eurotiomycetes</taxon>
        <taxon>Eurotiomycetidae</taxon>
        <taxon>Eurotiales</taxon>
        <taxon>Aspergillaceae</taxon>
        <taxon>Penicillium</taxon>
    </lineage>
</organism>
<feature type="compositionally biased region" description="Polar residues" evidence="1">
    <location>
        <begin position="174"/>
        <end position="184"/>
    </location>
</feature>
<name>A0A9W9TC30_9EURO</name>
<gene>
    <name evidence="2" type="ORF">N7468_010255</name>
</gene>
<feature type="compositionally biased region" description="Polar residues" evidence="1">
    <location>
        <begin position="199"/>
        <end position="212"/>
    </location>
</feature>
<dbReference type="Proteomes" id="UP001150941">
    <property type="component" value="Unassembled WGS sequence"/>
</dbReference>
<evidence type="ECO:0000256" key="1">
    <source>
        <dbReference type="SAM" id="MobiDB-lite"/>
    </source>
</evidence>
<evidence type="ECO:0000313" key="3">
    <source>
        <dbReference type="Proteomes" id="UP001150941"/>
    </source>
</evidence>
<dbReference type="RefSeq" id="XP_058326118.1">
    <property type="nucleotide sequence ID" value="XM_058479550.1"/>
</dbReference>
<dbReference type="EMBL" id="JAPQKS010000008">
    <property type="protein sequence ID" value="KAJ5217247.1"/>
    <property type="molecule type" value="Genomic_DNA"/>
</dbReference>
<feature type="region of interest" description="Disordered" evidence="1">
    <location>
        <begin position="369"/>
        <end position="400"/>
    </location>
</feature>
<dbReference type="AlphaFoldDB" id="A0A9W9TC30"/>
<reference evidence="2" key="2">
    <citation type="journal article" date="2023" name="IMA Fungus">
        <title>Comparative genomic study of the Penicillium genus elucidates a diverse pangenome and 15 lateral gene transfer events.</title>
        <authorList>
            <person name="Petersen C."/>
            <person name="Sorensen T."/>
            <person name="Nielsen M.R."/>
            <person name="Sondergaard T.E."/>
            <person name="Sorensen J.L."/>
            <person name="Fitzpatrick D.A."/>
            <person name="Frisvad J.C."/>
            <person name="Nielsen K.L."/>
        </authorList>
    </citation>
    <scope>NUCLEOTIDE SEQUENCE</scope>
    <source>
        <strain evidence="2">IBT 19713</strain>
    </source>
</reference>
<feature type="region of interest" description="Disordered" evidence="1">
    <location>
        <begin position="165"/>
        <end position="184"/>
    </location>
</feature>
<feature type="region of interest" description="Disordered" evidence="1">
    <location>
        <begin position="465"/>
        <end position="529"/>
    </location>
</feature>